<dbReference type="SUPFAM" id="SSF109998">
    <property type="entry name" value="Triger factor/SurA peptide-binding domain-like"/>
    <property type="match status" value="1"/>
</dbReference>
<feature type="transmembrane region" description="Helical" evidence="8">
    <location>
        <begin position="19"/>
        <end position="37"/>
    </location>
</feature>
<protein>
    <submittedName>
        <fullName evidence="10">Peptidyl-prolyl cis-trans isomerase</fullName>
    </submittedName>
</protein>
<evidence type="ECO:0000256" key="7">
    <source>
        <dbReference type="ARBA" id="ARBA00038408"/>
    </source>
</evidence>
<dbReference type="GO" id="GO:0016853">
    <property type="term" value="F:isomerase activity"/>
    <property type="evidence" value="ECO:0007669"/>
    <property type="project" value="UniProtKB-KW"/>
</dbReference>
<dbReference type="RefSeq" id="WP_335420457.1">
    <property type="nucleotide sequence ID" value="NZ_JBALHR010000002.1"/>
</dbReference>
<evidence type="ECO:0000256" key="2">
    <source>
        <dbReference type="ARBA" id="ARBA00022475"/>
    </source>
</evidence>
<keyword evidence="11" id="KW-1185">Reference proteome</keyword>
<evidence type="ECO:0000256" key="5">
    <source>
        <dbReference type="ARBA" id="ARBA00023136"/>
    </source>
</evidence>
<name>A0ABU8BT77_9RHOB</name>
<dbReference type="PANTHER" id="PTHR47529">
    <property type="entry name" value="PEPTIDYL-PROLYL CIS-TRANS ISOMERASE D"/>
    <property type="match status" value="1"/>
</dbReference>
<comment type="similarity">
    <text evidence="7">Belongs to the PpiD chaperone family.</text>
</comment>
<dbReference type="EMBL" id="JBALHR010000002">
    <property type="protein sequence ID" value="MEH7827500.1"/>
    <property type="molecule type" value="Genomic_DNA"/>
</dbReference>
<keyword evidence="6" id="KW-0143">Chaperone</keyword>
<comment type="caution">
    <text evidence="10">The sequence shown here is derived from an EMBL/GenBank/DDBJ whole genome shotgun (WGS) entry which is preliminary data.</text>
</comment>
<dbReference type="Pfam" id="PF13624">
    <property type="entry name" value="SurA_N_3"/>
    <property type="match status" value="1"/>
</dbReference>
<keyword evidence="2" id="KW-1003">Cell membrane</keyword>
<sequence length="621" mass="65970">MTQQDDSDSPKRKRRGSSVMAWLLMGMLVAGLGGYGVTNFGGNLRSIGKVGDRDIPLNRYVRGLQGEMQAFGAQVGTQIGMAEALQLGLDARVRQQLVTQTALDNANDRIGLSMGDTRLAAELTSMPSFKGADGNFDRETYRFTLQQNNLTEAEFESGLRDDMARALLQGAIGSGFAAPAPMTDKLLAYVAERRGFSLLKLTEADLSTPLPAPDETALKAHYDANIAAFTRPEAKRIAWAALLPEALAATLPVDEAELRKLYDSRLAEYVKPERRLVERLVFGSDEEAAAAKARLDAGESFETLVSERGLQLIDIDLGDQSQEELGTAGAAVFALAEPGVVGPLPSDLGPALFRMNAILAAEETSFDEAKADLTTEYQLDAARRAIGDRLEAIDDALAGGATLEELAREQAMELGRIDFSGASDDKIAGYPAFVEAANKIAEGDFPEAIALDDGGVVALRLDEIVPAAPIPFDEAREAVTESWQREALRKALAARAAEVQTAIANGTAIGAHGIVSVTPEIARDGFVEGAPAGLMPLVFGMAEGATEVIDQPDWVGLVQLDRILPVDMASPDAVALKAAITAQVEQAFAQDAFTLFGAGEAAQAGIQLDQTAIDAVHAQMR</sequence>
<proteinExistence type="inferred from homology"/>
<comment type="subcellular location">
    <subcellularLocation>
        <location evidence="1">Cell membrane</location>
        <topology evidence="1">Single-pass type II membrane protein</topology>
    </subcellularLocation>
</comment>
<organism evidence="10 11">
    <name type="scientific">Gemmobacter denitrificans</name>
    <dbReference type="NCBI Taxonomy" id="3123040"/>
    <lineage>
        <taxon>Bacteria</taxon>
        <taxon>Pseudomonadati</taxon>
        <taxon>Pseudomonadota</taxon>
        <taxon>Alphaproteobacteria</taxon>
        <taxon>Rhodobacterales</taxon>
        <taxon>Paracoccaceae</taxon>
        <taxon>Gemmobacter</taxon>
    </lineage>
</organism>
<evidence type="ECO:0000259" key="9">
    <source>
        <dbReference type="Pfam" id="PF13145"/>
    </source>
</evidence>
<evidence type="ECO:0000256" key="4">
    <source>
        <dbReference type="ARBA" id="ARBA00022989"/>
    </source>
</evidence>
<evidence type="ECO:0000313" key="11">
    <source>
        <dbReference type="Proteomes" id="UP001431963"/>
    </source>
</evidence>
<dbReference type="Proteomes" id="UP001431963">
    <property type="component" value="Unassembled WGS sequence"/>
</dbReference>
<dbReference type="InterPro" id="IPR000297">
    <property type="entry name" value="PPIase_PpiC"/>
</dbReference>
<evidence type="ECO:0000256" key="8">
    <source>
        <dbReference type="SAM" id="Phobius"/>
    </source>
</evidence>
<evidence type="ECO:0000256" key="6">
    <source>
        <dbReference type="ARBA" id="ARBA00023186"/>
    </source>
</evidence>
<evidence type="ECO:0000256" key="3">
    <source>
        <dbReference type="ARBA" id="ARBA00022692"/>
    </source>
</evidence>
<dbReference type="InterPro" id="IPR052029">
    <property type="entry name" value="PpiD_chaperone"/>
</dbReference>
<keyword evidence="3 8" id="KW-0812">Transmembrane</keyword>
<dbReference type="PANTHER" id="PTHR47529:SF1">
    <property type="entry name" value="PERIPLASMIC CHAPERONE PPID"/>
    <property type="match status" value="1"/>
</dbReference>
<dbReference type="InterPro" id="IPR027304">
    <property type="entry name" value="Trigger_fact/SurA_dom_sf"/>
</dbReference>
<keyword evidence="10" id="KW-0413">Isomerase</keyword>
<gene>
    <name evidence="10" type="ORF">V6590_05000</name>
</gene>
<evidence type="ECO:0000256" key="1">
    <source>
        <dbReference type="ARBA" id="ARBA00004401"/>
    </source>
</evidence>
<evidence type="ECO:0000313" key="10">
    <source>
        <dbReference type="EMBL" id="MEH7827500.1"/>
    </source>
</evidence>
<feature type="domain" description="PpiC" evidence="9">
    <location>
        <begin position="253"/>
        <end position="370"/>
    </location>
</feature>
<keyword evidence="5 8" id="KW-0472">Membrane</keyword>
<reference evidence="10" key="1">
    <citation type="submission" date="2024-02" db="EMBL/GenBank/DDBJ databases">
        <title>Genome sequences of strain Gemmobacter sp. JM10B15.</title>
        <authorList>
            <person name="Zhang M."/>
        </authorList>
    </citation>
    <scope>NUCLEOTIDE SEQUENCE</scope>
    <source>
        <strain evidence="10">JM10B15</strain>
    </source>
</reference>
<dbReference type="Pfam" id="PF13145">
    <property type="entry name" value="Rotamase_2"/>
    <property type="match status" value="1"/>
</dbReference>
<keyword evidence="4 8" id="KW-1133">Transmembrane helix</keyword>
<accession>A0ABU8BT77</accession>